<dbReference type="SUPFAM" id="SSF55811">
    <property type="entry name" value="Nudix"/>
    <property type="match status" value="1"/>
</dbReference>
<evidence type="ECO:0000256" key="14">
    <source>
        <dbReference type="PIRSR" id="PIRSR604385-3"/>
    </source>
</evidence>
<gene>
    <name evidence="16" type="ORF">AVO45_07665</name>
</gene>
<dbReference type="SUPFAM" id="SSF110857">
    <property type="entry name" value="Gamma-glutamyl cyclotransferase-like"/>
    <property type="match status" value="1"/>
</dbReference>
<evidence type="ECO:0000256" key="8">
    <source>
        <dbReference type="ARBA" id="ARBA00025164"/>
    </source>
</evidence>
<dbReference type="PANTHER" id="PTHR11839:SF5">
    <property type="entry name" value="ADP-RIBOSE PYROPHOSPHATASE"/>
    <property type="match status" value="1"/>
</dbReference>
<dbReference type="PROSITE" id="PS51462">
    <property type="entry name" value="NUDIX"/>
    <property type="match status" value="1"/>
</dbReference>
<dbReference type="CDD" id="cd24155">
    <property type="entry name" value="NUDIX_ADPRase"/>
    <property type="match status" value="1"/>
</dbReference>
<dbReference type="PROSITE" id="PS00893">
    <property type="entry name" value="NUDIX_BOX"/>
    <property type="match status" value="1"/>
</dbReference>
<organism evidence="16 17">
    <name type="scientific">Ruegeria marisrubri</name>
    <dbReference type="NCBI Taxonomy" id="1685379"/>
    <lineage>
        <taxon>Bacteria</taxon>
        <taxon>Pseudomonadati</taxon>
        <taxon>Pseudomonadota</taxon>
        <taxon>Alphaproteobacteria</taxon>
        <taxon>Rhodobacterales</taxon>
        <taxon>Roseobacteraceae</taxon>
        <taxon>Ruegeria</taxon>
    </lineage>
</organism>
<protein>
    <recommendedName>
        <fullName evidence="4">ADP-ribose pyrophosphatase</fullName>
        <ecNumber evidence="3">3.6.1.13</ecNumber>
    </recommendedName>
    <alternativeName>
        <fullName evidence="9">ADP-ribose diphosphatase</fullName>
    </alternativeName>
    <alternativeName>
        <fullName evidence="11">ADP-ribose phosphohydrolase</fullName>
    </alternativeName>
    <alternativeName>
        <fullName evidence="10">Adenosine diphosphoribose pyrophosphatase</fullName>
    </alternativeName>
</protein>
<dbReference type="Gene3D" id="3.90.79.10">
    <property type="entry name" value="Nucleoside Triphosphate Pyrophosphohydrolase"/>
    <property type="match status" value="1"/>
</dbReference>
<feature type="binding site" evidence="13">
    <location>
        <position position="329"/>
    </location>
    <ligand>
        <name>Mg(2+)</name>
        <dbReference type="ChEBI" id="CHEBI:18420"/>
        <label>1</label>
    </ligand>
</feature>
<evidence type="ECO:0000313" key="17">
    <source>
        <dbReference type="Proteomes" id="UP000053791"/>
    </source>
</evidence>
<feature type="binding site" evidence="13">
    <location>
        <position position="261"/>
    </location>
    <ligand>
        <name>Mg(2+)</name>
        <dbReference type="ChEBI" id="CHEBI:18420"/>
        <label>1</label>
    </ligand>
</feature>
<keyword evidence="6" id="KW-0378">Hydrolase</keyword>
<dbReference type="InterPro" id="IPR036568">
    <property type="entry name" value="GGCT-like_sf"/>
</dbReference>
<feature type="short sequence motif" description="Nudix box" evidence="14">
    <location>
        <begin position="262"/>
        <end position="284"/>
    </location>
</feature>
<dbReference type="Proteomes" id="UP000053791">
    <property type="component" value="Unassembled WGS sequence"/>
</dbReference>
<dbReference type="InterPro" id="IPR015797">
    <property type="entry name" value="NUDIX_hydrolase-like_dom_sf"/>
</dbReference>
<evidence type="ECO:0000256" key="12">
    <source>
        <dbReference type="ARBA" id="ARBA00049546"/>
    </source>
</evidence>
<feature type="binding site" evidence="13">
    <location>
        <position position="277"/>
    </location>
    <ligand>
        <name>Mg(2+)</name>
        <dbReference type="ChEBI" id="CHEBI:18420"/>
        <label>1</label>
    </ligand>
</feature>
<accession>A0A0X3TZA6</accession>
<evidence type="ECO:0000256" key="11">
    <source>
        <dbReference type="ARBA" id="ARBA00033056"/>
    </source>
</evidence>
<dbReference type="InterPro" id="IPR000086">
    <property type="entry name" value="NUDIX_hydrolase_dom"/>
</dbReference>
<evidence type="ECO:0000256" key="3">
    <source>
        <dbReference type="ARBA" id="ARBA00012453"/>
    </source>
</evidence>
<sequence length="373" mass="42173">MSNLFFYGTLRHAPLLELVLGRPASDIDATPAVLQDHAVHAVREQAFPMILKAPGEQAEGILVRGLSEEDIARLEFYEGGFDYDLETRWVDLPDGTRAEAEVFYPEAGLWQPGDRWSLEAWAEQWGELTLLAAEEVMAYCGRVDAKRIARSFPAIRMRAWARIAARSRVTGDARDVSRDVIVHDRRHAYVDYFGMDEIDLQYRQHDGSMGPVLRRNGLMTGQAVIVLPYDPVRDTVLLIEQFRAPVYLIGDPEPWMWEAVAGMIDPGETPETTAHREAMEEAHIELKGLEYAGGAYSSCGSSTEYDHLYVGLADLSRTVNNGGVDREGEDIRSHILPFAEFMQWVEDHRIKSLQLLSLAHWLARHRDRLRGQG</sequence>
<evidence type="ECO:0000313" key="16">
    <source>
        <dbReference type="EMBL" id="KUJ80894.1"/>
    </source>
</evidence>
<dbReference type="PANTHER" id="PTHR11839">
    <property type="entry name" value="UDP/ADP-SUGAR PYROPHOSPHATASE"/>
    <property type="match status" value="1"/>
</dbReference>
<comment type="catalytic activity">
    <reaction evidence="12">
        <text>ADP-D-ribose + H2O = D-ribose 5-phosphate + AMP + 2 H(+)</text>
        <dbReference type="Rhea" id="RHEA:10412"/>
        <dbReference type="ChEBI" id="CHEBI:15377"/>
        <dbReference type="ChEBI" id="CHEBI:15378"/>
        <dbReference type="ChEBI" id="CHEBI:57967"/>
        <dbReference type="ChEBI" id="CHEBI:78346"/>
        <dbReference type="ChEBI" id="CHEBI:456215"/>
        <dbReference type="EC" id="3.6.1.13"/>
    </reaction>
</comment>
<feature type="domain" description="Nudix hydrolase" evidence="15">
    <location>
        <begin position="219"/>
        <end position="358"/>
    </location>
</feature>
<dbReference type="InterPro" id="IPR020084">
    <property type="entry name" value="NUDIX_hydrolase_CS"/>
</dbReference>
<feature type="binding site" evidence="13">
    <location>
        <position position="281"/>
    </location>
    <ligand>
        <name>Mg(2+)</name>
        <dbReference type="ChEBI" id="CHEBI:18420"/>
        <label>1</label>
    </ligand>
</feature>
<dbReference type="Pfam" id="PF06094">
    <property type="entry name" value="GGACT"/>
    <property type="match status" value="1"/>
</dbReference>
<dbReference type="GO" id="GO:0006753">
    <property type="term" value="P:nucleoside phosphate metabolic process"/>
    <property type="evidence" value="ECO:0007669"/>
    <property type="project" value="TreeGrafter"/>
</dbReference>
<evidence type="ECO:0000256" key="6">
    <source>
        <dbReference type="ARBA" id="ARBA00022801"/>
    </source>
</evidence>
<dbReference type="InterPro" id="IPR013024">
    <property type="entry name" value="GGCT-like"/>
</dbReference>
<dbReference type="Gene3D" id="3.10.490.10">
    <property type="entry name" value="Gamma-glutamyl cyclotransferase-like"/>
    <property type="match status" value="1"/>
</dbReference>
<keyword evidence="17" id="KW-1185">Reference proteome</keyword>
<evidence type="ECO:0000256" key="1">
    <source>
        <dbReference type="ARBA" id="ARBA00001946"/>
    </source>
</evidence>
<evidence type="ECO:0000256" key="4">
    <source>
        <dbReference type="ARBA" id="ARBA00013297"/>
    </source>
</evidence>
<dbReference type="GO" id="GO:0019144">
    <property type="term" value="F:ADP-sugar diphosphatase activity"/>
    <property type="evidence" value="ECO:0007669"/>
    <property type="project" value="TreeGrafter"/>
</dbReference>
<comment type="function">
    <text evidence="8">Acts on ADP-mannose and ADP-glucose as well as ADP-ribose. Prevents glycogen biosynthesis. The reaction catalyzed by this enzyme is a limiting step of the gluconeogenic process.</text>
</comment>
<dbReference type="InterPro" id="IPR004385">
    <property type="entry name" value="NDP_pyrophosphatase"/>
</dbReference>
<evidence type="ECO:0000256" key="2">
    <source>
        <dbReference type="ARBA" id="ARBA00007482"/>
    </source>
</evidence>
<dbReference type="RefSeq" id="WP_068346609.1">
    <property type="nucleotide sequence ID" value="NZ_LQBQ01000012.1"/>
</dbReference>
<dbReference type="GO" id="GO:0019693">
    <property type="term" value="P:ribose phosphate metabolic process"/>
    <property type="evidence" value="ECO:0007669"/>
    <property type="project" value="TreeGrafter"/>
</dbReference>
<evidence type="ECO:0000256" key="10">
    <source>
        <dbReference type="ARBA" id="ARBA00030308"/>
    </source>
</evidence>
<dbReference type="GO" id="GO:0046872">
    <property type="term" value="F:metal ion binding"/>
    <property type="evidence" value="ECO:0007669"/>
    <property type="project" value="UniProtKB-KW"/>
</dbReference>
<keyword evidence="5 13" id="KW-0479">Metal-binding</keyword>
<dbReference type="InterPro" id="IPR009288">
    <property type="entry name" value="AIG2-like_dom"/>
</dbReference>
<dbReference type="NCBIfam" id="TIGR00052">
    <property type="entry name" value="nudix-type nucleoside diphosphatase, YffH/AdpP family"/>
    <property type="match status" value="1"/>
</dbReference>
<evidence type="ECO:0000256" key="9">
    <source>
        <dbReference type="ARBA" id="ARBA00030162"/>
    </source>
</evidence>
<reference evidence="16 17" key="1">
    <citation type="submission" date="2015-12" db="EMBL/GenBank/DDBJ databases">
        <authorList>
            <person name="Shamseldin A."/>
            <person name="Moawad H."/>
            <person name="Abd El-Rahim W.M."/>
            <person name="Sadowsky M.J."/>
        </authorList>
    </citation>
    <scope>NUCLEOTIDE SEQUENCE [LARGE SCALE GENOMIC DNA]</scope>
    <source>
        <strain evidence="16 17">ZGT118</strain>
    </source>
</reference>
<evidence type="ECO:0000259" key="15">
    <source>
        <dbReference type="PROSITE" id="PS51462"/>
    </source>
</evidence>
<dbReference type="AlphaFoldDB" id="A0A0X3TZA6"/>
<keyword evidence="7 13" id="KW-0460">Magnesium</keyword>
<dbReference type="STRING" id="1685379.AVO45_07665"/>
<comment type="cofactor">
    <cofactor evidence="1 13">
        <name>Mg(2+)</name>
        <dbReference type="ChEBI" id="CHEBI:18420"/>
    </cofactor>
</comment>
<comment type="similarity">
    <text evidence="2">Belongs to the Nudix hydrolase family. NudF subfamily.</text>
</comment>
<dbReference type="Pfam" id="PF00293">
    <property type="entry name" value="NUDIX"/>
    <property type="match status" value="1"/>
</dbReference>
<name>A0A0X3TZA6_9RHOB</name>
<comment type="caution">
    <text evidence="16">The sequence shown here is derived from an EMBL/GenBank/DDBJ whole genome shotgun (WGS) entry which is preliminary data.</text>
</comment>
<evidence type="ECO:0000256" key="7">
    <source>
        <dbReference type="ARBA" id="ARBA00022842"/>
    </source>
</evidence>
<dbReference type="EMBL" id="LQBQ01000012">
    <property type="protein sequence ID" value="KUJ80894.1"/>
    <property type="molecule type" value="Genomic_DNA"/>
</dbReference>
<dbReference type="OrthoDB" id="5292471at2"/>
<proteinExistence type="inferred from homology"/>
<dbReference type="EC" id="3.6.1.13" evidence="3"/>
<evidence type="ECO:0000256" key="5">
    <source>
        <dbReference type="ARBA" id="ARBA00022723"/>
    </source>
</evidence>
<evidence type="ECO:0000256" key="13">
    <source>
        <dbReference type="PIRSR" id="PIRSR604385-2"/>
    </source>
</evidence>
<dbReference type="GO" id="GO:0047631">
    <property type="term" value="F:ADP-ribose diphosphatase activity"/>
    <property type="evidence" value="ECO:0007669"/>
    <property type="project" value="UniProtKB-EC"/>
</dbReference>
<dbReference type="CDD" id="cd06661">
    <property type="entry name" value="GGCT_like"/>
    <property type="match status" value="1"/>
</dbReference>
<dbReference type="GO" id="GO:0005829">
    <property type="term" value="C:cytosol"/>
    <property type="evidence" value="ECO:0007669"/>
    <property type="project" value="TreeGrafter"/>
</dbReference>